<evidence type="ECO:0000313" key="2">
    <source>
        <dbReference type="EMBL" id="PHH79459.1"/>
    </source>
</evidence>
<dbReference type="EMBL" id="NJEU01000185">
    <property type="protein sequence ID" value="PHH79459.1"/>
    <property type="molecule type" value="Genomic_DNA"/>
</dbReference>
<name>A0A2C5XUU7_9HYPO</name>
<dbReference type="AlphaFoldDB" id="A0A2C5XUU7"/>
<feature type="compositionally biased region" description="Pro residues" evidence="1">
    <location>
        <begin position="330"/>
        <end position="352"/>
    </location>
</feature>
<keyword evidence="3" id="KW-1185">Reference proteome</keyword>
<evidence type="ECO:0000313" key="3">
    <source>
        <dbReference type="Proteomes" id="UP000224854"/>
    </source>
</evidence>
<proteinExistence type="predicted"/>
<gene>
    <name evidence="2" type="ORF">CDD82_2378</name>
</gene>
<sequence length="516" mass="56883">MGALYGLLVSPPQGPFEFQGQPTMAAVNLSRAILDALPPGWVQSFHRYAGWKTEDTLDAISESIRVLTPERLSATVKSFERLSHNEQHLCWMSKPESMPENYLDFFGYLSEVFLNANTLGHLVPRRLWDPILGKAATEIPQLFNPRDYDAPEFVNLLRNSISSYQDSVSSQEATWFSGIKETYDILGGRIGRTIYNTLVQNPPCPNDVCSIGAVRGVPYLPPDALSVLSFYKRRFEDGVPFIVTTTMHNITTDLYWMHLGIDKGAMTPAGEEIVHAWRRRDLGGRKRRGMAEMDERHSGPVCIMEFDGAIMTSTTPIAAAPKSPVLSAPGPKPPVLKAPVPNAPKPSTPMPKAPASKAVPPKHPMPNTHMPKALSLHGPPLRAVPLQSQPTSISIESWGHAVPVNMYRARRPGPLTIRGPAILHWGDQRAEIPDGETLTFVDMKNTARQLVKKVKLVQYSPSFPLSLNSAPIFEKGLPENLIFEGGKWAAQTAAPVVRAFEDGWAKTNWVPVSAPS</sequence>
<dbReference type="OrthoDB" id="10487893at2759"/>
<reference evidence="2 3" key="1">
    <citation type="submission" date="2017-06" db="EMBL/GenBank/DDBJ databases">
        <title>Ant-infecting Ophiocordyceps genomes reveal a high diversity of potential behavioral manipulation genes and a possible major role for enterotoxins.</title>
        <authorList>
            <person name="De Bekker C."/>
            <person name="Evans H.C."/>
            <person name="Brachmann A."/>
            <person name="Hughes D.P."/>
        </authorList>
    </citation>
    <scope>NUCLEOTIDE SEQUENCE [LARGE SCALE GENOMIC DNA]</scope>
    <source>
        <strain evidence="2 3">1348a</strain>
    </source>
</reference>
<dbReference type="Proteomes" id="UP000224854">
    <property type="component" value="Unassembled WGS sequence"/>
</dbReference>
<accession>A0A2C5XUU7</accession>
<comment type="caution">
    <text evidence="2">The sequence shown here is derived from an EMBL/GenBank/DDBJ whole genome shotgun (WGS) entry which is preliminary data.</text>
</comment>
<feature type="region of interest" description="Disordered" evidence="1">
    <location>
        <begin position="321"/>
        <end position="366"/>
    </location>
</feature>
<protein>
    <submittedName>
        <fullName evidence="2">Uncharacterized protein</fullName>
    </submittedName>
</protein>
<organism evidence="2 3">
    <name type="scientific">Ophiocordyceps australis</name>
    <dbReference type="NCBI Taxonomy" id="1399860"/>
    <lineage>
        <taxon>Eukaryota</taxon>
        <taxon>Fungi</taxon>
        <taxon>Dikarya</taxon>
        <taxon>Ascomycota</taxon>
        <taxon>Pezizomycotina</taxon>
        <taxon>Sordariomycetes</taxon>
        <taxon>Hypocreomycetidae</taxon>
        <taxon>Hypocreales</taxon>
        <taxon>Ophiocordycipitaceae</taxon>
        <taxon>Ophiocordyceps</taxon>
    </lineage>
</organism>
<evidence type="ECO:0000256" key="1">
    <source>
        <dbReference type="SAM" id="MobiDB-lite"/>
    </source>
</evidence>